<sequence length="201" mass="22260">MSAAIPLPGLRLHHRSLPILSLTLVLMLTGSLLNTRRGLRQQRLTGSNTPTSRRRRRHPPPPGWSLTPDPDMNSRLTRSFKSDPDSDSIPLYPDSFEVVVPFDVYGACLISPINSLSFLHISGRPSELIELKSVLRGQIPVIRRYSGGQLSGEVLRGYGDFPSLLKWWMKSQAVPALSGSTKLSARQALEDACSSRCEDSR</sequence>
<comment type="caution">
    <text evidence="3">The sequence shown here is derived from an EMBL/GenBank/DDBJ whole genome shotgun (WGS) entry which is preliminary data.</text>
</comment>
<keyword evidence="2" id="KW-0812">Transmembrane</keyword>
<protein>
    <submittedName>
        <fullName evidence="3">Uncharacterized protein</fullName>
    </submittedName>
</protein>
<evidence type="ECO:0000313" key="4">
    <source>
        <dbReference type="Proteomes" id="UP001222027"/>
    </source>
</evidence>
<name>A0AAV8RE75_ENSVE</name>
<dbReference type="AlphaFoldDB" id="A0AAV8RE75"/>
<keyword evidence="2" id="KW-1133">Transmembrane helix</keyword>
<feature type="transmembrane region" description="Helical" evidence="2">
    <location>
        <begin position="16"/>
        <end position="33"/>
    </location>
</feature>
<feature type="region of interest" description="Disordered" evidence="1">
    <location>
        <begin position="38"/>
        <end position="86"/>
    </location>
</feature>
<accession>A0AAV8RE75</accession>
<organism evidence="3 4">
    <name type="scientific">Ensete ventricosum</name>
    <name type="common">Abyssinian banana</name>
    <name type="synonym">Musa ensete</name>
    <dbReference type="NCBI Taxonomy" id="4639"/>
    <lineage>
        <taxon>Eukaryota</taxon>
        <taxon>Viridiplantae</taxon>
        <taxon>Streptophyta</taxon>
        <taxon>Embryophyta</taxon>
        <taxon>Tracheophyta</taxon>
        <taxon>Spermatophyta</taxon>
        <taxon>Magnoliopsida</taxon>
        <taxon>Liliopsida</taxon>
        <taxon>Zingiberales</taxon>
        <taxon>Musaceae</taxon>
        <taxon>Ensete</taxon>
    </lineage>
</organism>
<evidence type="ECO:0000313" key="3">
    <source>
        <dbReference type="EMBL" id="KAJ8501211.1"/>
    </source>
</evidence>
<gene>
    <name evidence="3" type="ORF">OPV22_011763</name>
</gene>
<proteinExistence type="predicted"/>
<keyword evidence="4" id="KW-1185">Reference proteome</keyword>
<dbReference type="Proteomes" id="UP001222027">
    <property type="component" value="Unassembled WGS sequence"/>
</dbReference>
<keyword evidence="2" id="KW-0472">Membrane</keyword>
<evidence type="ECO:0000256" key="1">
    <source>
        <dbReference type="SAM" id="MobiDB-lite"/>
    </source>
</evidence>
<evidence type="ECO:0000256" key="2">
    <source>
        <dbReference type="SAM" id="Phobius"/>
    </source>
</evidence>
<reference evidence="3 4" key="1">
    <citation type="submission" date="2022-12" db="EMBL/GenBank/DDBJ databases">
        <title>Chromosome-scale assembly of the Ensete ventricosum genome.</title>
        <authorList>
            <person name="Dussert Y."/>
            <person name="Stocks J."/>
            <person name="Wendawek A."/>
            <person name="Woldeyes F."/>
            <person name="Nichols R.A."/>
            <person name="Borrell J.S."/>
        </authorList>
    </citation>
    <scope>NUCLEOTIDE SEQUENCE [LARGE SCALE GENOMIC DNA]</scope>
    <source>
        <strain evidence="4">cv. Maze</strain>
        <tissue evidence="3">Seeds</tissue>
    </source>
</reference>
<dbReference type="EMBL" id="JAQQAF010000003">
    <property type="protein sequence ID" value="KAJ8501211.1"/>
    <property type="molecule type" value="Genomic_DNA"/>
</dbReference>